<reference evidence="1 2" key="1">
    <citation type="submission" date="2020-06" db="EMBL/GenBank/DDBJ databases">
        <authorList>
            <person name="Li R."/>
            <person name="Bekaert M."/>
        </authorList>
    </citation>
    <scope>NUCLEOTIDE SEQUENCE [LARGE SCALE GENOMIC DNA]</scope>
    <source>
        <strain evidence="2">wild</strain>
    </source>
</reference>
<dbReference type="Proteomes" id="UP000507470">
    <property type="component" value="Unassembled WGS sequence"/>
</dbReference>
<sequence>MEVNELDPSIWDLPISQMVSPYIANFMNIAKYNGANYYFAKTRFHDYFYELIENKIGTLHGIDVNCIVGVQGIGLSTTLIYYVLTCIKKGIRNIHYIDLNLVIGETQMNRLKNYAEEMKSSGVLILDHVTLFNRSIVADVESMVPMSRIIYVKSGFSATRNQFDNFIGKEWELNCEEFKIIWMESMRKAKYTTNLNNQEMFITELYDTCKDKFILTPLLLHRVHVFFVIDGDQYSEEGNDVDYFMMRYRSSLGRDISDFKLKLLDVMECGTLQERHQGSEFSLHSKILLNQVKVTGGILLNLENDNPFKIPVNIFHCKYSIVKENDFEDSPRFLEMGFQKGDKYVTVTLSPPELLKHWEKLFPFDIQAIFDNTDAMNAENMLDICFQSEGIRKEMENELVRLQYQLRTLIVPGDIRDSTSETNCKISDVSVRCVLPQCNSVRIITNLREITYINLTAFHMSKISAKLKCHGHDRNVEKIAYFLRDEIEKNMERCLIIHPTIDNINGFDYMVYISTDTGSHIGAKKAKKAKQESTPILYLVQVAKGAPHAGRSVEEALRIFKSVMNGFVHLHVTFIIARKECDTYTLNGNTCFENASVINLTHLAIGGMIRQSKLLKSIVSMVKRS</sequence>
<gene>
    <name evidence="1" type="ORF">MCOR_35186</name>
</gene>
<evidence type="ECO:0000313" key="1">
    <source>
        <dbReference type="EMBL" id="CAC5401056.1"/>
    </source>
</evidence>
<dbReference type="AlphaFoldDB" id="A0A6J8CZP2"/>
<name>A0A6J8CZP2_MYTCO</name>
<protein>
    <submittedName>
        <fullName evidence="1">Uncharacterized protein</fullName>
    </submittedName>
</protein>
<proteinExistence type="predicted"/>
<dbReference type="OrthoDB" id="6060555at2759"/>
<dbReference type="EMBL" id="CACVKT020006376">
    <property type="protein sequence ID" value="CAC5401056.1"/>
    <property type="molecule type" value="Genomic_DNA"/>
</dbReference>
<evidence type="ECO:0000313" key="2">
    <source>
        <dbReference type="Proteomes" id="UP000507470"/>
    </source>
</evidence>
<keyword evidence="2" id="KW-1185">Reference proteome</keyword>
<accession>A0A6J8CZP2</accession>
<organism evidence="1 2">
    <name type="scientific">Mytilus coruscus</name>
    <name type="common">Sea mussel</name>
    <dbReference type="NCBI Taxonomy" id="42192"/>
    <lineage>
        <taxon>Eukaryota</taxon>
        <taxon>Metazoa</taxon>
        <taxon>Spiralia</taxon>
        <taxon>Lophotrochozoa</taxon>
        <taxon>Mollusca</taxon>
        <taxon>Bivalvia</taxon>
        <taxon>Autobranchia</taxon>
        <taxon>Pteriomorphia</taxon>
        <taxon>Mytilida</taxon>
        <taxon>Mytiloidea</taxon>
        <taxon>Mytilidae</taxon>
        <taxon>Mytilinae</taxon>
        <taxon>Mytilus</taxon>
    </lineage>
</organism>